<dbReference type="SUPFAM" id="SSF48726">
    <property type="entry name" value="Immunoglobulin"/>
    <property type="match status" value="2"/>
</dbReference>
<evidence type="ECO:0000256" key="1">
    <source>
        <dbReference type="ARBA" id="ARBA00022729"/>
    </source>
</evidence>
<organism evidence="5 6">
    <name type="scientific">Panagrolaimus superbus</name>
    <dbReference type="NCBI Taxonomy" id="310955"/>
    <lineage>
        <taxon>Eukaryota</taxon>
        <taxon>Metazoa</taxon>
        <taxon>Ecdysozoa</taxon>
        <taxon>Nematoda</taxon>
        <taxon>Chromadorea</taxon>
        <taxon>Rhabditida</taxon>
        <taxon>Tylenchina</taxon>
        <taxon>Panagrolaimomorpha</taxon>
        <taxon>Panagrolaimoidea</taxon>
        <taxon>Panagrolaimidae</taxon>
        <taxon>Panagrolaimus</taxon>
    </lineage>
</organism>
<evidence type="ECO:0000256" key="2">
    <source>
        <dbReference type="ARBA" id="ARBA00023157"/>
    </source>
</evidence>
<dbReference type="Gene3D" id="2.60.40.10">
    <property type="entry name" value="Immunoglobulins"/>
    <property type="match status" value="2"/>
</dbReference>
<dbReference type="CDD" id="cd00096">
    <property type="entry name" value="Ig"/>
    <property type="match status" value="1"/>
</dbReference>
<dbReference type="GO" id="GO:0050808">
    <property type="term" value="P:synapse organization"/>
    <property type="evidence" value="ECO:0007669"/>
    <property type="project" value="TreeGrafter"/>
</dbReference>
<dbReference type="GO" id="GO:0030424">
    <property type="term" value="C:axon"/>
    <property type="evidence" value="ECO:0007669"/>
    <property type="project" value="TreeGrafter"/>
</dbReference>
<dbReference type="GO" id="GO:0005886">
    <property type="term" value="C:plasma membrane"/>
    <property type="evidence" value="ECO:0007669"/>
    <property type="project" value="TreeGrafter"/>
</dbReference>
<dbReference type="InterPro" id="IPR013098">
    <property type="entry name" value="Ig_I-set"/>
</dbReference>
<dbReference type="InterPro" id="IPR003599">
    <property type="entry name" value="Ig_sub"/>
</dbReference>
<name>A0A914YHU1_9BILA</name>
<dbReference type="PANTHER" id="PTHR45080">
    <property type="entry name" value="CONTACTIN 5"/>
    <property type="match status" value="1"/>
</dbReference>
<dbReference type="PROSITE" id="PS50835">
    <property type="entry name" value="IG_LIKE"/>
    <property type="match status" value="2"/>
</dbReference>
<keyword evidence="3" id="KW-0393">Immunoglobulin domain</keyword>
<dbReference type="Pfam" id="PF07679">
    <property type="entry name" value="I-set"/>
    <property type="match status" value="1"/>
</dbReference>
<dbReference type="InterPro" id="IPR007110">
    <property type="entry name" value="Ig-like_dom"/>
</dbReference>
<dbReference type="SMART" id="SM00408">
    <property type="entry name" value="IGc2"/>
    <property type="match status" value="2"/>
</dbReference>
<protein>
    <submittedName>
        <fullName evidence="6">Ig-like domain-containing protein</fullName>
    </submittedName>
</protein>
<sequence>MSKPTIDNSRNSPEAHVIQGRPFTFHCPVNGYPVPKISWLKDHKIVAVEKHSDLRLIDNGQGLEILSTQPIHKGLWTCQAENDAGDSEINVRLDVWTGPKASVRAGKDGVTRPLGTSVTLFCDTTGNPTPIVTWTFEDRVLLHSPNGTQISEGNKRLDIPVLKLEDSGNYTCKFFLVHKSTVN</sequence>
<dbReference type="InterPro" id="IPR050958">
    <property type="entry name" value="Cell_Adh-Cytoskel_Orgn"/>
</dbReference>
<dbReference type="InterPro" id="IPR036179">
    <property type="entry name" value="Ig-like_dom_sf"/>
</dbReference>
<dbReference type="AlphaFoldDB" id="A0A914YHU1"/>
<dbReference type="GO" id="GO:0007156">
    <property type="term" value="P:homophilic cell adhesion via plasma membrane adhesion molecules"/>
    <property type="evidence" value="ECO:0007669"/>
    <property type="project" value="TreeGrafter"/>
</dbReference>
<evidence type="ECO:0000313" key="6">
    <source>
        <dbReference type="WBParaSite" id="PSU_v2.g18365.t1"/>
    </source>
</evidence>
<dbReference type="InterPro" id="IPR003598">
    <property type="entry name" value="Ig_sub2"/>
</dbReference>
<dbReference type="FunFam" id="2.60.40.10:FF:000107">
    <property type="entry name" value="Myosin, light chain kinase a"/>
    <property type="match status" value="1"/>
</dbReference>
<dbReference type="WBParaSite" id="PSU_v2.g18365.t1">
    <property type="protein sequence ID" value="PSU_v2.g18365.t1"/>
    <property type="gene ID" value="PSU_v2.g18365"/>
</dbReference>
<dbReference type="PANTHER" id="PTHR45080:SF8">
    <property type="entry name" value="IG-LIKE DOMAIN-CONTAINING PROTEIN"/>
    <property type="match status" value="1"/>
</dbReference>
<dbReference type="Pfam" id="PF13927">
    <property type="entry name" value="Ig_3"/>
    <property type="match status" value="1"/>
</dbReference>
<dbReference type="InterPro" id="IPR013783">
    <property type="entry name" value="Ig-like_fold"/>
</dbReference>
<evidence type="ECO:0000313" key="5">
    <source>
        <dbReference type="Proteomes" id="UP000887577"/>
    </source>
</evidence>
<feature type="domain" description="Ig-like" evidence="4">
    <location>
        <begin position="99"/>
        <end position="183"/>
    </location>
</feature>
<evidence type="ECO:0000256" key="3">
    <source>
        <dbReference type="ARBA" id="ARBA00023319"/>
    </source>
</evidence>
<dbReference type="SMART" id="SM00409">
    <property type="entry name" value="IG"/>
    <property type="match status" value="2"/>
</dbReference>
<feature type="domain" description="Ig-like" evidence="4">
    <location>
        <begin position="4"/>
        <end position="94"/>
    </location>
</feature>
<dbReference type="GO" id="GO:0043025">
    <property type="term" value="C:neuronal cell body"/>
    <property type="evidence" value="ECO:0007669"/>
    <property type="project" value="TreeGrafter"/>
</dbReference>
<keyword evidence="1" id="KW-0732">Signal</keyword>
<accession>A0A914YHU1</accession>
<evidence type="ECO:0000259" key="4">
    <source>
        <dbReference type="PROSITE" id="PS50835"/>
    </source>
</evidence>
<proteinExistence type="predicted"/>
<keyword evidence="2" id="KW-1015">Disulfide bond</keyword>
<reference evidence="6" key="1">
    <citation type="submission" date="2022-11" db="UniProtKB">
        <authorList>
            <consortium name="WormBaseParasite"/>
        </authorList>
    </citation>
    <scope>IDENTIFICATION</scope>
</reference>
<keyword evidence="5" id="KW-1185">Reference proteome</keyword>
<dbReference type="GO" id="GO:0008046">
    <property type="term" value="F:axon guidance receptor activity"/>
    <property type="evidence" value="ECO:0007669"/>
    <property type="project" value="TreeGrafter"/>
</dbReference>
<dbReference type="Proteomes" id="UP000887577">
    <property type="component" value="Unplaced"/>
</dbReference>